<name>A0ABX6TR03_9ABAC</name>
<dbReference type="SUPFAM" id="SSF57850">
    <property type="entry name" value="RING/U-box"/>
    <property type="match status" value="1"/>
</dbReference>
<dbReference type="Gene3D" id="3.30.40.10">
    <property type="entry name" value="Zinc/RING finger domain, C3HC4 (zinc finger)"/>
    <property type="match status" value="1"/>
</dbReference>
<evidence type="ECO:0000313" key="1">
    <source>
        <dbReference type="EMBL" id="QNV47900.1"/>
    </source>
</evidence>
<dbReference type="RefSeq" id="YP_010800530.1">
    <property type="nucleotide sequence ID" value="NC_076869.1"/>
</dbReference>
<dbReference type="InterPro" id="IPR013083">
    <property type="entry name" value="Znf_RING/FYVE/PHD"/>
</dbReference>
<evidence type="ECO:0000313" key="2">
    <source>
        <dbReference type="Proteomes" id="UP000831439"/>
    </source>
</evidence>
<dbReference type="Pfam" id="PF05883">
    <property type="entry name" value="Baculo_RING"/>
    <property type="match status" value="1"/>
</dbReference>
<organism evidence="1 2">
    <name type="scientific">Spodoptera eridania nucleopolyhedrovirus</name>
    <dbReference type="NCBI Taxonomy" id="2315721"/>
    <lineage>
        <taxon>Viruses</taxon>
        <taxon>Viruses incertae sedis</taxon>
        <taxon>Naldaviricetes</taxon>
        <taxon>Lefavirales</taxon>
        <taxon>Baculoviridae</taxon>
        <taxon>Alphabaculovirus</taxon>
        <taxon>Alphabaculovirus speridaniae</taxon>
    </lineage>
</organism>
<accession>A0ABX6TR03</accession>
<dbReference type="InterPro" id="IPR008573">
    <property type="entry name" value="Baculovirus_U-box/Ring-like"/>
</dbReference>
<sequence length="138" mass="16623">MLITINLQDKKSYLFRMFNDLWDRSVVECQICFERIANDGLVAVTEYKTLNLEKMFHASCLQRWKRERSRDPFNRNVKFYFHFPPRNKDECASLLEHMTGFIGDQPVDVKYAAEFQRVNTERVLDVELDFSNLLRYKR</sequence>
<protein>
    <submittedName>
        <fullName evidence="1">Ac53-like protein</fullName>
    </submittedName>
</protein>
<proteinExistence type="predicted"/>
<dbReference type="EMBL" id="MT040195">
    <property type="protein sequence ID" value="QNV47900.1"/>
    <property type="molecule type" value="Genomic_DNA"/>
</dbReference>
<keyword evidence="2" id="KW-1185">Reference proteome</keyword>
<reference evidence="1 2" key="1">
    <citation type="journal article" date="2020" name="Genomics">
        <title>Characterization of a novel alphabaculovirus isolated from the Southern armyworm, Spodoptera eridania (Cramer, 1782) (Lepidoptera: Noctuidae) and the evolution of odv-e66, a bacterium-acquired baculoviral chondroitinase gene.</title>
        <authorList>
            <person name="Rodrigues D.T."/>
            <person name="Peterson L."/>
            <person name="de Oliveira L.B."/>
            <person name="Sosa-Gomez D.R."/>
            <person name="Ribeiro B.M."/>
            <person name="Ardisson-Araujo D.M.P."/>
        </authorList>
    </citation>
    <scope>NUCLEOTIDE SEQUENCE [LARGE SCALE GENOMIC DNA]</scope>
    <source>
        <strain evidence="1">CNPSo-165</strain>
    </source>
</reference>
<dbReference type="Proteomes" id="UP000831439">
    <property type="component" value="Segment"/>
</dbReference>
<dbReference type="GeneID" id="80539134"/>